<evidence type="ECO:0000256" key="1">
    <source>
        <dbReference type="ARBA" id="ARBA00022737"/>
    </source>
</evidence>
<keyword evidence="2" id="KW-0802">TPR repeat</keyword>
<keyword evidence="4" id="KW-0812">Transmembrane</keyword>
<dbReference type="PANTHER" id="PTHR44943:SF8">
    <property type="entry name" value="TPR REPEAT-CONTAINING PROTEIN MJ0263"/>
    <property type="match status" value="1"/>
</dbReference>
<name>A0A9X4M9J4_9CYAN</name>
<dbReference type="PANTHER" id="PTHR44943">
    <property type="entry name" value="CELLULOSE SYNTHASE OPERON PROTEIN C"/>
    <property type="match status" value="1"/>
</dbReference>
<evidence type="ECO:0000256" key="3">
    <source>
        <dbReference type="SAM" id="MobiDB-lite"/>
    </source>
</evidence>
<evidence type="ECO:0000256" key="2">
    <source>
        <dbReference type="ARBA" id="ARBA00022803"/>
    </source>
</evidence>
<proteinExistence type="predicted"/>
<keyword evidence="6" id="KW-1185">Reference proteome</keyword>
<accession>A0A9X4M9J4</accession>
<sequence length="291" mass="32258">MSQRTARQWIINGVLIVVTLSFLGVSIAPLIGGLFAPPTQQAANNPAQNTSEQERIKIQIEGFEAVLKSDPKNQTALIGLVNLRNQLGKTKETIEPLQTLADTFPDQPEYRMTLARTYIQLKDPKNASAEYRKILTTKPGYIPAIQSLVSIELTDKRPEAAIGILQDTLKTAETANKIQANTVDTGSVRWILGEVYRQQNRIDDSIATYDQMIKDNAKDFRPYVGKAQLRQVQGKDDEAKKLFDKGLELAPAEFKDEVKRLASLTPAKQPFTNPAQTPSSTTEPEASPKKP</sequence>
<organism evidence="5 6">
    <name type="scientific">Pseudanabaena catenata USMAC16</name>
    <dbReference type="NCBI Taxonomy" id="1855837"/>
    <lineage>
        <taxon>Bacteria</taxon>
        <taxon>Bacillati</taxon>
        <taxon>Cyanobacteriota</taxon>
        <taxon>Cyanophyceae</taxon>
        <taxon>Pseudanabaenales</taxon>
        <taxon>Pseudanabaenaceae</taxon>
        <taxon>Pseudanabaena</taxon>
    </lineage>
</organism>
<dbReference type="Proteomes" id="UP001152872">
    <property type="component" value="Unassembled WGS sequence"/>
</dbReference>
<evidence type="ECO:0000313" key="5">
    <source>
        <dbReference type="EMBL" id="MDG3495737.1"/>
    </source>
</evidence>
<dbReference type="Gene3D" id="1.25.40.10">
    <property type="entry name" value="Tetratricopeptide repeat domain"/>
    <property type="match status" value="1"/>
</dbReference>
<evidence type="ECO:0000256" key="4">
    <source>
        <dbReference type="SAM" id="Phobius"/>
    </source>
</evidence>
<dbReference type="Pfam" id="PF13181">
    <property type="entry name" value="TPR_8"/>
    <property type="match status" value="1"/>
</dbReference>
<dbReference type="EMBL" id="VBTY01000121">
    <property type="protein sequence ID" value="MDG3495737.1"/>
    <property type="molecule type" value="Genomic_DNA"/>
</dbReference>
<dbReference type="InterPro" id="IPR011990">
    <property type="entry name" value="TPR-like_helical_dom_sf"/>
</dbReference>
<feature type="compositionally biased region" description="Polar residues" evidence="3">
    <location>
        <begin position="270"/>
        <end position="284"/>
    </location>
</feature>
<protein>
    <submittedName>
        <fullName evidence="5">Tetratricopeptide repeat protein</fullName>
    </submittedName>
</protein>
<reference evidence="5" key="1">
    <citation type="submission" date="2019-05" db="EMBL/GenBank/DDBJ databases">
        <title>Whole genome sequencing of Pseudanabaena catenata USMAC16.</title>
        <authorList>
            <person name="Khan Z."/>
            <person name="Omar W.M."/>
            <person name="Convey P."/>
            <person name="Merican F."/>
            <person name="Najimudin N."/>
        </authorList>
    </citation>
    <scope>NUCLEOTIDE SEQUENCE</scope>
    <source>
        <strain evidence="5">USMAC16</strain>
    </source>
</reference>
<evidence type="ECO:0000313" key="6">
    <source>
        <dbReference type="Proteomes" id="UP001152872"/>
    </source>
</evidence>
<dbReference type="SUPFAM" id="SSF48452">
    <property type="entry name" value="TPR-like"/>
    <property type="match status" value="1"/>
</dbReference>
<comment type="caution">
    <text evidence="5">The sequence shown here is derived from an EMBL/GenBank/DDBJ whole genome shotgun (WGS) entry which is preliminary data.</text>
</comment>
<dbReference type="RefSeq" id="WP_009627878.1">
    <property type="nucleotide sequence ID" value="NZ_VBTY01000121.1"/>
</dbReference>
<feature type="transmembrane region" description="Helical" evidence="4">
    <location>
        <begin position="9"/>
        <end position="36"/>
    </location>
</feature>
<keyword evidence="4" id="KW-1133">Transmembrane helix</keyword>
<gene>
    <name evidence="5" type="ORF">FEV09_14385</name>
</gene>
<dbReference type="AlphaFoldDB" id="A0A9X4M9J4"/>
<dbReference type="InterPro" id="IPR051685">
    <property type="entry name" value="Ycf3/AcsC/BcsC/TPR_MFPF"/>
</dbReference>
<dbReference type="InterPro" id="IPR019734">
    <property type="entry name" value="TPR_rpt"/>
</dbReference>
<keyword evidence="4" id="KW-0472">Membrane</keyword>
<keyword evidence="1" id="KW-0677">Repeat</keyword>
<dbReference type="SMART" id="SM00028">
    <property type="entry name" value="TPR"/>
    <property type="match status" value="3"/>
</dbReference>
<feature type="region of interest" description="Disordered" evidence="3">
    <location>
        <begin position="263"/>
        <end position="291"/>
    </location>
</feature>